<dbReference type="PANTHER" id="PTHR15503">
    <property type="entry name" value="LDOC1 RELATED"/>
    <property type="match status" value="1"/>
</dbReference>
<dbReference type="InterPro" id="IPR043128">
    <property type="entry name" value="Rev_trsase/Diguanyl_cyclase"/>
</dbReference>
<dbReference type="InterPro" id="IPR032567">
    <property type="entry name" value="RTL1-rel"/>
</dbReference>
<dbReference type="Gene3D" id="3.30.70.270">
    <property type="match status" value="1"/>
</dbReference>
<sequence>MKNNDLAAYTHRFQELTMLYTRMVLEEEDRIERYVGGLLDNIQGNVMSAEPTRLQDEIRLANNLMDQKLKGYAVKNAENKRRLEDCKVIIFTTSTQKGQVVNWKVITCFECGRQGHYRSDFPKLKDQNRGNKAGNKKGVGEARGKAYVLSGGDANPDSNVVKGTFILNNHYAFLLFDSGADRSFMSSTFSTLLDIIPDTLDVSYVVELAEVRISETNTVLRGCTLGLLGHPFNVDLMPIELGSFDVIIGIDWLVNHYAVIACDEKIVRIPYGDEVLIVQDDRGGKEEKSKLSIILCTKTQNEGIHVDPTKIGSIDDWASPKTLTEIRQFLGLAGYYRRFIKDQKELNMRQRRWLELLSEYECEIRYHPRKANVVADSLSRKERNKPLRVRALVMMIGLNLPVQILDAQVEAIKDKNFGTKNMCAGFESRPLMLNKENYVPWSSHLLRYAKSRPNGKLIHNSILNRSYVRKIIPEPGDANRDITVTETFHLQTDDELSDKELKQIEADDQVIQTILLGLPDDIYAAIDSCETAQEIWLRVHQMMKGSDIEIQEKKAKEDCQQFEVFEQFAARYNQKEVDELKAERLAKTQDPLALMANSNNPYVFPAPHQDQSLFNQNYLQQPMPNPEDITDPTTAMNMALALMAKAFKLNYSTPTNNNQRISSNPRNRQIAQPGMNMGQDRQMQMVSMQGRMVQNVGNQNGLISVQGNENQNQIENGNFVVARAEGNAAGQNGNAAGQNENQIRCYNCRGVGH</sequence>
<dbReference type="Pfam" id="PF08284">
    <property type="entry name" value="RVP_2"/>
    <property type="match status" value="1"/>
</dbReference>
<dbReference type="EMBL" id="BKCJ010002194">
    <property type="protein sequence ID" value="GEU46911.1"/>
    <property type="molecule type" value="Genomic_DNA"/>
</dbReference>
<evidence type="ECO:0000256" key="1">
    <source>
        <dbReference type="SAM" id="MobiDB-lite"/>
    </source>
</evidence>
<dbReference type="InterPro" id="IPR043502">
    <property type="entry name" value="DNA/RNA_pol_sf"/>
</dbReference>
<dbReference type="Gene3D" id="2.40.70.10">
    <property type="entry name" value="Acid Proteases"/>
    <property type="match status" value="1"/>
</dbReference>
<dbReference type="InterPro" id="IPR021109">
    <property type="entry name" value="Peptidase_aspartic_dom_sf"/>
</dbReference>
<accession>A0A6L2KBS3</accession>
<evidence type="ECO:0008006" key="3">
    <source>
        <dbReference type="Google" id="ProtNLM"/>
    </source>
</evidence>
<feature type="compositionally biased region" description="Polar residues" evidence="1">
    <location>
        <begin position="655"/>
        <end position="670"/>
    </location>
</feature>
<reference evidence="2" key="1">
    <citation type="journal article" date="2019" name="Sci. Rep.">
        <title>Draft genome of Tanacetum cinerariifolium, the natural source of mosquito coil.</title>
        <authorList>
            <person name="Yamashiro T."/>
            <person name="Shiraishi A."/>
            <person name="Satake H."/>
            <person name="Nakayama K."/>
        </authorList>
    </citation>
    <scope>NUCLEOTIDE SEQUENCE</scope>
</reference>
<dbReference type="PANTHER" id="PTHR15503:SF45">
    <property type="entry name" value="RNA-DIRECTED DNA POLYMERASE HOMOLOG"/>
    <property type="match status" value="1"/>
</dbReference>
<dbReference type="SUPFAM" id="SSF50630">
    <property type="entry name" value="Acid proteases"/>
    <property type="match status" value="1"/>
</dbReference>
<gene>
    <name evidence="2" type="ORF">Tci_018889</name>
</gene>
<evidence type="ECO:0000313" key="2">
    <source>
        <dbReference type="EMBL" id="GEU46911.1"/>
    </source>
</evidence>
<protein>
    <recommendedName>
        <fullName evidence="3">Reverse transcriptase domain-containing protein</fullName>
    </recommendedName>
</protein>
<proteinExistence type="predicted"/>
<dbReference type="SUPFAM" id="SSF56672">
    <property type="entry name" value="DNA/RNA polymerases"/>
    <property type="match status" value="1"/>
</dbReference>
<comment type="caution">
    <text evidence="2">The sequence shown here is derived from an EMBL/GenBank/DDBJ whole genome shotgun (WGS) entry which is preliminary data.</text>
</comment>
<dbReference type="CDD" id="cd00303">
    <property type="entry name" value="retropepsin_like"/>
    <property type="match status" value="1"/>
</dbReference>
<dbReference type="AlphaFoldDB" id="A0A6L2KBS3"/>
<feature type="region of interest" description="Disordered" evidence="1">
    <location>
        <begin position="655"/>
        <end position="677"/>
    </location>
</feature>
<name>A0A6L2KBS3_TANCI</name>
<organism evidence="2">
    <name type="scientific">Tanacetum cinerariifolium</name>
    <name type="common">Dalmatian daisy</name>
    <name type="synonym">Chrysanthemum cinerariifolium</name>
    <dbReference type="NCBI Taxonomy" id="118510"/>
    <lineage>
        <taxon>Eukaryota</taxon>
        <taxon>Viridiplantae</taxon>
        <taxon>Streptophyta</taxon>
        <taxon>Embryophyta</taxon>
        <taxon>Tracheophyta</taxon>
        <taxon>Spermatophyta</taxon>
        <taxon>Magnoliopsida</taxon>
        <taxon>eudicotyledons</taxon>
        <taxon>Gunneridae</taxon>
        <taxon>Pentapetalae</taxon>
        <taxon>asterids</taxon>
        <taxon>campanulids</taxon>
        <taxon>Asterales</taxon>
        <taxon>Asteraceae</taxon>
        <taxon>Asteroideae</taxon>
        <taxon>Anthemideae</taxon>
        <taxon>Anthemidinae</taxon>
        <taxon>Tanacetum</taxon>
    </lineage>
</organism>